<evidence type="ECO:0008006" key="3">
    <source>
        <dbReference type="Google" id="ProtNLM"/>
    </source>
</evidence>
<organism evidence="1 2">
    <name type="scientific">Chryseobacterium urinae</name>
    <dbReference type="NCBI Taxonomy" id="3058400"/>
    <lineage>
        <taxon>Bacteria</taxon>
        <taxon>Pseudomonadati</taxon>
        <taxon>Bacteroidota</taxon>
        <taxon>Flavobacteriia</taxon>
        <taxon>Flavobacteriales</taxon>
        <taxon>Weeksellaceae</taxon>
        <taxon>Chryseobacterium group</taxon>
        <taxon>Chryseobacterium</taxon>
    </lineage>
</organism>
<reference evidence="1" key="1">
    <citation type="submission" date="2023-07" db="EMBL/GenBank/DDBJ databases">
        <title>AMR profile of multidrug- resistance Chryseobacterium gambrini related strain.</title>
        <authorList>
            <person name="Kirdat K."/>
            <person name="Bhatt A."/>
            <person name="Kuyare S."/>
            <person name="Yadav A."/>
        </authorList>
    </citation>
    <scope>NUCLEOTIDE SEQUENCE</scope>
    <source>
        <strain evidence="1">APV-1</strain>
    </source>
</reference>
<accession>A0ABT8U9G6</accession>
<dbReference type="Proteomes" id="UP001168128">
    <property type="component" value="Unassembled WGS sequence"/>
</dbReference>
<dbReference type="EMBL" id="JAULSJ010000026">
    <property type="protein sequence ID" value="MDO3426278.1"/>
    <property type="molecule type" value="Genomic_DNA"/>
</dbReference>
<name>A0ABT8U9G6_9FLAO</name>
<proteinExistence type="predicted"/>
<dbReference type="RefSeq" id="WP_302717011.1">
    <property type="nucleotide sequence ID" value="NZ_JAULSJ010000026.1"/>
</dbReference>
<gene>
    <name evidence="1" type="ORF">QWT87_15360</name>
</gene>
<comment type="caution">
    <text evidence="1">The sequence shown here is derived from an EMBL/GenBank/DDBJ whole genome shotgun (WGS) entry which is preliminary data.</text>
</comment>
<keyword evidence="2" id="KW-1185">Reference proteome</keyword>
<evidence type="ECO:0000313" key="1">
    <source>
        <dbReference type="EMBL" id="MDO3426278.1"/>
    </source>
</evidence>
<sequence>MYRIFIILKDTPEKIPESVPGYIERILDDERNGFKFSEEQKESIRKTRHRPYE</sequence>
<protein>
    <recommendedName>
        <fullName evidence="3">Addiction module toxin RelE</fullName>
    </recommendedName>
</protein>
<evidence type="ECO:0000313" key="2">
    <source>
        <dbReference type="Proteomes" id="UP001168128"/>
    </source>
</evidence>